<reference evidence="2" key="1">
    <citation type="journal article" date="2023" name="G3 (Bethesda)">
        <title>Genome assembly and association tests identify interacting loci associated with vigor, precocity, and sex in interspecific pistachio rootstocks.</title>
        <authorList>
            <person name="Palmer W."/>
            <person name="Jacygrad E."/>
            <person name="Sagayaradj S."/>
            <person name="Cavanaugh K."/>
            <person name="Han R."/>
            <person name="Bertier L."/>
            <person name="Beede B."/>
            <person name="Kafkas S."/>
            <person name="Golino D."/>
            <person name="Preece J."/>
            <person name="Michelmore R."/>
        </authorList>
    </citation>
    <scope>NUCLEOTIDE SEQUENCE [LARGE SCALE GENOMIC DNA]</scope>
</reference>
<dbReference type="EMBL" id="CM047747">
    <property type="protein sequence ID" value="KAJ0016448.1"/>
    <property type="molecule type" value="Genomic_DNA"/>
</dbReference>
<keyword evidence="2" id="KW-1185">Reference proteome</keyword>
<evidence type="ECO:0000313" key="2">
    <source>
        <dbReference type="Proteomes" id="UP001163603"/>
    </source>
</evidence>
<gene>
    <name evidence="1" type="ORF">Pint_12321</name>
</gene>
<name>A0ACC0XFR5_9ROSI</name>
<accession>A0ACC0XFR5</accession>
<organism evidence="1 2">
    <name type="scientific">Pistacia integerrima</name>
    <dbReference type="NCBI Taxonomy" id="434235"/>
    <lineage>
        <taxon>Eukaryota</taxon>
        <taxon>Viridiplantae</taxon>
        <taxon>Streptophyta</taxon>
        <taxon>Embryophyta</taxon>
        <taxon>Tracheophyta</taxon>
        <taxon>Spermatophyta</taxon>
        <taxon>Magnoliopsida</taxon>
        <taxon>eudicotyledons</taxon>
        <taxon>Gunneridae</taxon>
        <taxon>Pentapetalae</taxon>
        <taxon>rosids</taxon>
        <taxon>malvids</taxon>
        <taxon>Sapindales</taxon>
        <taxon>Anacardiaceae</taxon>
        <taxon>Pistacia</taxon>
    </lineage>
</organism>
<proteinExistence type="predicted"/>
<dbReference type="Proteomes" id="UP001163603">
    <property type="component" value="Chromosome 12"/>
</dbReference>
<comment type="caution">
    <text evidence="1">The sequence shown here is derived from an EMBL/GenBank/DDBJ whole genome shotgun (WGS) entry which is preliminary data.</text>
</comment>
<sequence>MAERIYKEDNIDTQVKLSKDGDTAFHISVAKRRTSFVEKLLENMNKEDLVVKNNAGNTTFFLAAMSEKVEIVKAMMKKNEDIVKIRGDNDILPLHKAALIGHKEMVEYLYEVIADEILDHDNDHVELLISLKNHDWYGK</sequence>
<protein>
    <submittedName>
        <fullName evidence="1">Uncharacterized protein</fullName>
    </submittedName>
</protein>
<evidence type="ECO:0000313" key="1">
    <source>
        <dbReference type="EMBL" id="KAJ0016448.1"/>
    </source>
</evidence>